<dbReference type="RefSeq" id="WP_019952600.1">
    <property type="nucleotide sequence ID" value="NZ_JBHLVX010000049.1"/>
</dbReference>
<gene>
    <name evidence="10" type="ORF">ACFFHW_12010</name>
</gene>
<evidence type="ECO:0000256" key="5">
    <source>
        <dbReference type="ARBA" id="ARBA00023235"/>
    </source>
</evidence>
<feature type="domain" description="PpiC" evidence="9">
    <location>
        <begin position="223"/>
        <end position="325"/>
    </location>
</feature>
<sequence>MKAATRENLNNPASEMKRKAHGAQQVRHNMGSGESSNTARRSDSLAQTVMRCFPGTLAAIGLALSLAIAAPAQAEVQQLDRVIAVVNDDAIMAGDLNDRVRQVRQQISSRGIAEPDDEELREQVLSRMITEQIQLQMAERANLSVSDSELNQAMRQVASRNNMTLEQFADRLEQEQLSYADVREQIRREILINQIQQRRVASQVSVSDREVDQYLETAGSNAGVQYHLAHILISVPQAPTPQQAEAARSEIEQLRQSIVSGQVDFQQAAAARSDGPRALDGGDLGWRTGAEMPTIFADVVPDLSVGEVSEPIRSPSGYHLVKLLDERGGGNVEQQREQVRRTLFQRKVDEALEAWIQEIRASAWIDNRLDQPGVQ</sequence>
<keyword evidence="11" id="KW-1185">Reference proteome</keyword>
<dbReference type="Pfam" id="PF00639">
    <property type="entry name" value="Rotamase"/>
    <property type="match status" value="1"/>
</dbReference>
<evidence type="ECO:0000313" key="11">
    <source>
        <dbReference type="Proteomes" id="UP001589814"/>
    </source>
</evidence>
<dbReference type="SUPFAM" id="SSF54534">
    <property type="entry name" value="FKBP-like"/>
    <property type="match status" value="1"/>
</dbReference>
<keyword evidence="1" id="KW-0732">Signal</keyword>
<protein>
    <submittedName>
        <fullName evidence="10">Peptidylprolyl isomerase</fullName>
        <ecNumber evidence="10">5.2.1.8</ecNumber>
    </submittedName>
</protein>
<dbReference type="SUPFAM" id="SSF109998">
    <property type="entry name" value="Triger factor/SurA peptide-binding domain-like"/>
    <property type="match status" value="1"/>
</dbReference>
<dbReference type="Gene3D" id="1.10.4030.10">
    <property type="entry name" value="Porin chaperone SurA, peptide-binding domain"/>
    <property type="match status" value="1"/>
</dbReference>
<evidence type="ECO:0000256" key="2">
    <source>
        <dbReference type="ARBA" id="ARBA00022764"/>
    </source>
</evidence>
<organism evidence="10 11">
    <name type="scientific">Kushneria aurantia</name>
    <dbReference type="NCBI Taxonomy" id="504092"/>
    <lineage>
        <taxon>Bacteria</taxon>
        <taxon>Pseudomonadati</taxon>
        <taxon>Pseudomonadota</taxon>
        <taxon>Gammaproteobacteria</taxon>
        <taxon>Oceanospirillales</taxon>
        <taxon>Halomonadaceae</taxon>
        <taxon>Kushneria</taxon>
    </lineage>
</organism>
<reference evidence="10 11" key="1">
    <citation type="submission" date="2024-09" db="EMBL/GenBank/DDBJ databases">
        <authorList>
            <person name="Sun Q."/>
            <person name="Mori K."/>
        </authorList>
    </citation>
    <scope>NUCLEOTIDE SEQUENCE [LARGE SCALE GENOMIC DNA]</scope>
    <source>
        <strain evidence="10 11">CCM 7415</strain>
    </source>
</reference>
<comment type="caution">
    <text evidence="10">The sequence shown here is derived from an EMBL/GenBank/DDBJ whole genome shotgun (WGS) entry which is preliminary data.</text>
</comment>
<dbReference type="PANTHER" id="PTHR47637">
    <property type="entry name" value="CHAPERONE SURA"/>
    <property type="match status" value="1"/>
</dbReference>
<feature type="region of interest" description="Disordered" evidence="8">
    <location>
        <begin position="1"/>
        <end position="42"/>
    </location>
</feature>
<keyword evidence="5 6" id="KW-0413">Isomerase</keyword>
<evidence type="ECO:0000256" key="1">
    <source>
        <dbReference type="ARBA" id="ARBA00022729"/>
    </source>
</evidence>
<proteinExistence type="predicted"/>
<accession>A0ABV6G4U8</accession>
<feature type="compositionally biased region" description="Polar residues" evidence="8">
    <location>
        <begin position="32"/>
        <end position="42"/>
    </location>
</feature>
<keyword evidence="3 6" id="KW-0697">Rotamase</keyword>
<dbReference type="EC" id="5.2.1.8" evidence="10"/>
<evidence type="ECO:0000256" key="3">
    <source>
        <dbReference type="ARBA" id="ARBA00023110"/>
    </source>
</evidence>
<dbReference type="InterPro" id="IPR027304">
    <property type="entry name" value="Trigger_fact/SurA_dom_sf"/>
</dbReference>
<evidence type="ECO:0000256" key="7">
    <source>
        <dbReference type="SAM" id="Coils"/>
    </source>
</evidence>
<dbReference type="Proteomes" id="UP001589814">
    <property type="component" value="Unassembled WGS sequence"/>
</dbReference>
<feature type="coiled-coil region" evidence="7">
    <location>
        <begin position="155"/>
        <end position="185"/>
    </location>
</feature>
<dbReference type="PANTHER" id="PTHR47637:SF1">
    <property type="entry name" value="CHAPERONE SURA"/>
    <property type="match status" value="1"/>
</dbReference>
<evidence type="ECO:0000256" key="8">
    <source>
        <dbReference type="SAM" id="MobiDB-lite"/>
    </source>
</evidence>
<name>A0ABV6G4U8_9GAMM</name>
<dbReference type="GO" id="GO:0003755">
    <property type="term" value="F:peptidyl-prolyl cis-trans isomerase activity"/>
    <property type="evidence" value="ECO:0007669"/>
    <property type="project" value="UniProtKB-EC"/>
</dbReference>
<keyword evidence="2" id="KW-0574">Periplasm</keyword>
<dbReference type="Gene3D" id="3.10.50.40">
    <property type="match status" value="1"/>
</dbReference>
<dbReference type="EMBL" id="JBHLVX010000049">
    <property type="protein sequence ID" value="MFC0268695.1"/>
    <property type="molecule type" value="Genomic_DNA"/>
</dbReference>
<dbReference type="Pfam" id="PF09312">
    <property type="entry name" value="SurA_N"/>
    <property type="match status" value="1"/>
</dbReference>
<evidence type="ECO:0000256" key="4">
    <source>
        <dbReference type="ARBA" id="ARBA00023186"/>
    </source>
</evidence>
<dbReference type="PROSITE" id="PS50198">
    <property type="entry name" value="PPIC_PPIASE_2"/>
    <property type="match status" value="1"/>
</dbReference>
<dbReference type="InterPro" id="IPR046357">
    <property type="entry name" value="PPIase_dom_sf"/>
</dbReference>
<evidence type="ECO:0000313" key="10">
    <source>
        <dbReference type="EMBL" id="MFC0268695.1"/>
    </source>
</evidence>
<evidence type="ECO:0000256" key="6">
    <source>
        <dbReference type="PROSITE-ProRule" id="PRU00278"/>
    </source>
</evidence>
<evidence type="ECO:0000259" key="9">
    <source>
        <dbReference type="PROSITE" id="PS50198"/>
    </source>
</evidence>
<keyword evidence="7" id="KW-0175">Coiled coil</keyword>
<dbReference type="InterPro" id="IPR000297">
    <property type="entry name" value="PPIase_PpiC"/>
</dbReference>
<dbReference type="InterPro" id="IPR050280">
    <property type="entry name" value="OMP_Chaperone_SurA"/>
</dbReference>
<dbReference type="InterPro" id="IPR015391">
    <property type="entry name" value="SurA_N"/>
</dbReference>
<keyword evidence="4" id="KW-0143">Chaperone</keyword>